<dbReference type="EMBL" id="PITK01000053">
    <property type="protein sequence ID" value="TBU20547.1"/>
    <property type="molecule type" value="Genomic_DNA"/>
</dbReference>
<comment type="caution">
    <text evidence="1">The sequence shown here is derived from an EMBL/GenBank/DDBJ whole genome shotgun (WGS) entry which is preliminary data.</text>
</comment>
<organism evidence="1 2">
    <name type="scientific">Hamiltosporidium tvaerminnensis</name>
    <dbReference type="NCBI Taxonomy" id="1176355"/>
    <lineage>
        <taxon>Eukaryota</taxon>
        <taxon>Fungi</taxon>
        <taxon>Fungi incertae sedis</taxon>
        <taxon>Microsporidia</taxon>
        <taxon>Dubosqiidae</taxon>
        <taxon>Hamiltosporidium</taxon>
    </lineage>
</organism>
<sequence length="90" mass="10615">MLHGKKQINVIDKRKDLVDKTALDRSYLLPATLAKKVSNTLQTYNRKEFLDKRITKYAECNICLFDWNASNSQNIERVERYNHVILNMIT</sequence>
<dbReference type="VEuPathDB" id="MicrosporidiaDB:CWI38_0053p0020"/>
<gene>
    <name evidence="1" type="ORF">CWI38_0053p0020</name>
</gene>
<name>A0A4Q9M2Y0_9MICR</name>
<protein>
    <submittedName>
        <fullName evidence="1">Uncharacterized protein</fullName>
    </submittedName>
</protein>
<evidence type="ECO:0000313" key="1">
    <source>
        <dbReference type="EMBL" id="TBU20547.1"/>
    </source>
</evidence>
<dbReference type="AlphaFoldDB" id="A0A4Q9M2Y0"/>
<reference evidence="1 2" key="1">
    <citation type="submission" date="2017-12" db="EMBL/GenBank/DDBJ databases">
        <authorList>
            <person name="Pombert J.-F."/>
            <person name="Haag K.L."/>
            <person name="Ebert D."/>
        </authorList>
    </citation>
    <scope>NUCLEOTIDE SEQUENCE [LARGE SCALE GENOMIC DNA]</scope>
    <source>
        <strain evidence="1">IL-G-3</strain>
    </source>
</reference>
<dbReference type="Proteomes" id="UP000292282">
    <property type="component" value="Unassembled WGS sequence"/>
</dbReference>
<evidence type="ECO:0000313" key="2">
    <source>
        <dbReference type="Proteomes" id="UP000292282"/>
    </source>
</evidence>
<proteinExistence type="predicted"/>
<keyword evidence="2" id="KW-1185">Reference proteome</keyword>
<accession>A0A4Q9M2Y0</accession>